<dbReference type="PRINTS" id="PR00038">
    <property type="entry name" value="HTHLUXR"/>
</dbReference>
<dbReference type="EMBL" id="JBHSIU010000130">
    <property type="protein sequence ID" value="MFC5007731.1"/>
    <property type="molecule type" value="Genomic_DNA"/>
</dbReference>
<dbReference type="InterPro" id="IPR000792">
    <property type="entry name" value="Tscrpt_reg_LuxR_C"/>
</dbReference>
<evidence type="ECO:0000256" key="1">
    <source>
        <dbReference type="ARBA" id="ARBA00023015"/>
    </source>
</evidence>
<dbReference type="SMART" id="SM00421">
    <property type="entry name" value="HTH_LUXR"/>
    <property type="match status" value="1"/>
</dbReference>
<dbReference type="SUPFAM" id="SSF46894">
    <property type="entry name" value="C-terminal effector domain of the bipartite response regulators"/>
    <property type="match status" value="1"/>
</dbReference>
<dbReference type="PANTHER" id="PTHR44688:SF16">
    <property type="entry name" value="DNA-BINDING TRANSCRIPTIONAL ACTIVATOR DEVR_DOSR"/>
    <property type="match status" value="1"/>
</dbReference>
<dbReference type="PROSITE" id="PS50043">
    <property type="entry name" value="HTH_LUXR_2"/>
    <property type="match status" value="1"/>
</dbReference>
<feature type="domain" description="HTH luxR-type" evidence="4">
    <location>
        <begin position="86"/>
        <end position="151"/>
    </location>
</feature>
<comment type="caution">
    <text evidence="5">The sequence shown here is derived from an EMBL/GenBank/DDBJ whole genome shotgun (WGS) entry which is preliminary data.</text>
</comment>
<evidence type="ECO:0000256" key="3">
    <source>
        <dbReference type="ARBA" id="ARBA00023163"/>
    </source>
</evidence>
<accession>A0ABV9WJB7</accession>
<reference evidence="6" key="1">
    <citation type="journal article" date="2019" name="Int. J. Syst. Evol. Microbiol.">
        <title>The Global Catalogue of Microorganisms (GCM) 10K type strain sequencing project: providing services to taxonomists for standard genome sequencing and annotation.</title>
        <authorList>
            <consortium name="The Broad Institute Genomics Platform"/>
            <consortium name="The Broad Institute Genome Sequencing Center for Infectious Disease"/>
            <person name="Wu L."/>
            <person name="Ma J."/>
        </authorList>
    </citation>
    <scope>NUCLEOTIDE SEQUENCE [LARGE SCALE GENOMIC DNA]</scope>
    <source>
        <strain evidence="6">CGMCC 4.7152</strain>
    </source>
</reference>
<keyword evidence="3" id="KW-0804">Transcription</keyword>
<dbReference type="CDD" id="cd06170">
    <property type="entry name" value="LuxR_C_like"/>
    <property type="match status" value="1"/>
</dbReference>
<evidence type="ECO:0000259" key="4">
    <source>
        <dbReference type="PROSITE" id="PS50043"/>
    </source>
</evidence>
<dbReference type="PANTHER" id="PTHR44688">
    <property type="entry name" value="DNA-BINDING TRANSCRIPTIONAL ACTIVATOR DEVR_DOSR"/>
    <property type="match status" value="1"/>
</dbReference>
<gene>
    <name evidence="5" type="ORF">ACFPIJ_59230</name>
</gene>
<keyword evidence="6" id="KW-1185">Reference proteome</keyword>
<organism evidence="5 6">
    <name type="scientific">Dactylosporangium cerinum</name>
    <dbReference type="NCBI Taxonomy" id="1434730"/>
    <lineage>
        <taxon>Bacteria</taxon>
        <taxon>Bacillati</taxon>
        <taxon>Actinomycetota</taxon>
        <taxon>Actinomycetes</taxon>
        <taxon>Micromonosporales</taxon>
        <taxon>Micromonosporaceae</taxon>
        <taxon>Dactylosporangium</taxon>
    </lineage>
</organism>
<keyword evidence="2" id="KW-0238">DNA-binding</keyword>
<dbReference type="RefSeq" id="WP_380128371.1">
    <property type="nucleotide sequence ID" value="NZ_JBHSIU010000130.1"/>
</dbReference>
<evidence type="ECO:0000313" key="5">
    <source>
        <dbReference type="EMBL" id="MFC5007731.1"/>
    </source>
</evidence>
<evidence type="ECO:0000313" key="6">
    <source>
        <dbReference type="Proteomes" id="UP001595912"/>
    </source>
</evidence>
<evidence type="ECO:0000256" key="2">
    <source>
        <dbReference type="ARBA" id="ARBA00023125"/>
    </source>
</evidence>
<dbReference type="Pfam" id="PF00196">
    <property type="entry name" value="GerE"/>
    <property type="match status" value="1"/>
</dbReference>
<dbReference type="Proteomes" id="UP001595912">
    <property type="component" value="Unassembled WGS sequence"/>
</dbReference>
<dbReference type="InterPro" id="IPR016032">
    <property type="entry name" value="Sig_transdc_resp-reg_C-effctor"/>
</dbReference>
<keyword evidence="1" id="KW-0805">Transcription regulation</keyword>
<sequence>MDTAELRGLSPSTLRLLQSAATLEPDFHLLDLVRLMRRPATALIPAIQEALVRGLLVRAGDELRFGSPEVRAALRAAAPATPHEDRAGGWDLLSEQERRIAGLVGRALTNRQVANRIGRSPYTVNYHLRRIFRKLGIVSRVELASLAHRHEQPDGPVTAGPR</sequence>
<name>A0ABV9WJB7_9ACTN</name>
<proteinExistence type="predicted"/>
<protein>
    <submittedName>
        <fullName evidence="5">LuxR C-terminal-related transcriptional regulator</fullName>
    </submittedName>
</protein>
<dbReference type="Gene3D" id="1.10.10.10">
    <property type="entry name" value="Winged helix-like DNA-binding domain superfamily/Winged helix DNA-binding domain"/>
    <property type="match status" value="1"/>
</dbReference>
<dbReference type="InterPro" id="IPR036388">
    <property type="entry name" value="WH-like_DNA-bd_sf"/>
</dbReference>